<name>A0A4R5XG77_9AGAM</name>
<accession>A0A4R5XG77</accession>
<organism evidence="3 4">
    <name type="scientific">Rickenella mellea</name>
    <dbReference type="NCBI Taxonomy" id="50990"/>
    <lineage>
        <taxon>Eukaryota</taxon>
        <taxon>Fungi</taxon>
        <taxon>Dikarya</taxon>
        <taxon>Basidiomycota</taxon>
        <taxon>Agaricomycotina</taxon>
        <taxon>Agaricomycetes</taxon>
        <taxon>Hymenochaetales</taxon>
        <taxon>Rickenellaceae</taxon>
        <taxon>Rickenella</taxon>
    </lineage>
</organism>
<sequence>MSVRTLAKIIPGRTAFFMCDMQTRFRSVIHQFDHVVATANKMLKIATILRVPVVVTEQNPLKLGKTLPELAVQPLGALHVGTFEKTLFSMITPQLEELLNSPEHNNVKSIVLFGIESHVCVLQTTLDLLERGYDVHVLADGVSSCNKEEVPWALARMRQAGAQITTSESAAFQLMVDSDHPDFRPFAAAIKEEKENTAKCLDALLGSQVPM</sequence>
<keyword evidence="4" id="KW-1185">Reference proteome</keyword>
<dbReference type="CDD" id="cd01012">
    <property type="entry name" value="YcaC_related"/>
    <property type="match status" value="1"/>
</dbReference>
<gene>
    <name evidence="3" type="ORF">BD410DRAFT_780281</name>
</gene>
<evidence type="ECO:0000313" key="4">
    <source>
        <dbReference type="Proteomes" id="UP000294933"/>
    </source>
</evidence>
<evidence type="ECO:0000313" key="3">
    <source>
        <dbReference type="EMBL" id="TDL29792.1"/>
    </source>
</evidence>
<dbReference type="VEuPathDB" id="FungiDB:BD410DRAFT_780281"/>
<dbReference type="PANTHER" id="PTHR14119:SF3">
    <property type="entry name" value="ISOCHORISMATASE DOMAIN-CONTAINING PROTEIN 2"/>
    <property type="match status" value="1"/>
</dbReference>
<dbReference type="InterPro" id="IPR000868">
    <property type="entry name" value="Isochorismatase-like_dom"/>
</dbReference>
<proteinExistence type="inferred from homology"/>
<comment type="similarity">
    <text evidence="1">Belongs to the isochorismatase family.</text>
</comment>
<protein>
    <submittedName>
        <fullName evidence="3">Isochorismatase hydrolase</fullName>
    </submittedName>
</protein>
<reference evidence="3 4" key="1">
    <citation type="submission" date="2018-06" db="EMBL/GenBank/DDBJ databases">
        <title>A transcriptomic atlas of mushroom development highlights an independent origin of complex multicellularity.</title>
        <authorList>
            <consortium name="DOE Joint Genome Institute"/>
            <person name="Krizsan K."/>
            <person name="Almasi E."/>
            <person name="Merenyi Z."/>
            <person name="Sahu N."/>
            <person name="Viragh M."/>
            <person name="Koszo T."/>
            <person name="Mondo S."/>
            <person name="Kiss B."/>
            <person name="Balint B."/>
            <person name="Kues U."/>
            <person name="Barry K."/>
            <person name="Hegedus J.C."/>
            <person name="Henrissat B."/>
            <person name="Johnson J."/>
            <person name="Lipzen A."/>
            <person name="Ohm R."/>
            <person name="Nagy I."/>
            <person name="Pangilinan J."/>
            <person name="Yan J."/>
            <person name="Xiong Y."/>
            <person name="Grigoriev I.V."/>
            <person name="Hibbett D.S."/>
            <person name="Nagy L.G."/>
        </authorList>
    </citation>
    <scope>NUCLEOTIDE SEQUENCE [LARGE SCALE GENOMIC DNA]</scope>
    <source>
        <strain evidence="3 4">SZMC22713</strain>
    </source>
</reference>
<feature type="domain" description="Isochorismatase-like" evidence="2">
    <location>
        <begin position="14"/>
        <end position="168"/>
    </location>
</feature>
<dbReference type="SUPFAM" id="SSF52499">
    <property type="entry name" value="Isochorismatase-like hydrolases"/>
    <property type="match status" value="1"/>
</dbReference>
<dbReference type="InterPro" id="IPR036380">
    <property type="entry name" value="Isochorismatase-like_sf"/>
</dbReference>
<dbReference type="GO" id="GO:0016787">
    <property type="term" value="F:hydrolase activity"/>
    <property type="evidence" value="ECO:0007669"/>
    <property type="project" value="UniProtKB-KW"/>
</dbReference>
<keyword evidence="3" id="KW-0378">Hydrolase</keyword>
<dbReference type="Gene3D" id="3.40.50.850">
    <property type="entry name" value="Isochorismatase-like"/>
    <property type="match status" value="1"/>
</dbReference>
<dbReference type="EMBL" id="ML170156">
    <property type="protein sequence ID" value="TDL29792.1"/>
    <property type="molecule type" value="Genomic_DNA"/>
</dbReference>
<dbReference type="STRING" id="50990.A0A4R5XG77"/>
<dbReference type="Proteomes" id="UP000294933">
    <property type="component" value="Unassembled WGS sequence"/>
</dbReference>
<dbReference type="PANTHER" id="PTHR14119">
    <property type="entry name" value="HYDROLASE"/>
    <property type="match status" value="1"/>
</dbReference>
<dbReference type="Pfam" id="PF00857">
    <property type="entry name" value="Isochorismatase"/>
    <property type="match status" value="1"/>
</dbReference>
<dbReference type="AlphaFoldDB" id="A0A4R5XG77"/>
<dbReference type="OrthoDB" id="269496at2759"/>
<dbReference type="InterPro" id="IPR050993">
    <property type="entry name" value="Isochorismatase_domain"/>
</dbReference>
<evidence type="ECO:0000256" key="1">
    <source>
        <dbReference type="ARBA" id="ARBA00006336"/>
    </source>
</evidence>
<evidence type="ECO:0000259" key="2">
    <source>
        <dbReference type="Pfam" id="PF00857"/>
    </source>
</evidence>